<dbReference type="Proteomes" id="UP000198417">
    <property type="component" value="Unassembled WGS sequence"/>
</dbReference>
<organism evidence="3 4">
    <name type="scientific">Puniceibacterium sediminis</name>
    <dbReference type="NCBI Taxonomy" id="1608407"/>
    <lineage>
        <taxon>Bacteria</taxon>
        <taxon>Pseudomonadati</taxon>
        <taxon>Pseudomonadota</taxon>
        <taxon>Alphaproteobacteria</taxon>
        <taxon>Rhodobacterales</taxon>
        <taxon>Paracoccaceae</taxon>
        <taxon>Puniceibacterium</taxon>
    </lineage>
</organism>
<dbReference type="Pfam" id="PF00583">
    <property type="entry name" value="Acetyltransf_1"/>
    <property type="match status" value="1"/>
</dbReference>
<dbReference type="AlphaFoldDB" id="A0A238UWZ8"/>
<dbReference type="InterPro" id="IPR000182">
    <property type="entry name" value="GNAT_dom"/>
</dbReference>
<dbReference type="RefSeq" id="WP_425439477.1">
    <property type="nucleotide sequence ID" value="NZ_FZNN01000001.1"/>
</dbReference>
<feature type="domain" description="N-acetyltransferase" evidence="2">
    <location>
        <begin position="18"/>
        <end position="171"/>
    </location>
</feature>
<sequence>MQTVEMQARTGLPNAMVVTLRDLEAGDVGWLVAQHGELYARAEGFDESFGPLVAGILETYQRERDPACERAWIAVEDGQRLGSIFCVRQDTETAKLRLFLLTPAARGKGLGLRLLQACMGYARETGYRRMVLWTHESHKAACALYARNGWRLVESNPVHSFGVDLVEQTWEVDL</sequence>
<accession>A0A238UWZ8</accession>
<evidence type="ECO:0000259" key="2">
    <source>
        <dbReference type="PROSITE" id="PS51186"/>
    </source>
</evidence>
<dbReference type="InterPro" id="IPR016181">
    <property type="entry name" value="Acyl_CoA_acyltransferase"/>
</dbReference>
<dbReference type="PANTHER" id="PTHR13947:SF37">
    <property type="entry name" value="LD18367P"/>
    <property type="match status" value="1"/>
</dbReference>
<proteinExistence type="predicted"/>
<dbReference type="Gene3D" id="3.40.630.30">
    <property type="match status" value="1"/>
</dbReference>
<keyword evidence="4" id="KW-1185">Reference proteome</keyword>
<evidence type="ECO:0000313" key="4">
    <source>
        <dbReference type="Proteomes" id="UP000198417"/>
    </source>
</evidence>
<dbReference type="InterPro" id="IPR050769">
    <property type="entry name" value="NAT_camello-type"/>
</dbReference>
<dbReference type="EMBL" id="FZNN01000001">
    <property type="protein sequence ID" value="SNR25853.1"/>
    <property type="molecule type" value="Genomic_DNA"/>
</dbReference>
<name>A0A238UWZ8_9RHOB</name>
<dbReference type="PANTHER" id="PTHR13947">
    <property type="entry name" value="GNAT FAMILY N-ACETYLTRANSFERASE"/>
    <property type="match status" value="1"/>
</dbReference>
<evidence type="ECO:0000313" key="3">
    <source>
        <dbReference type="EMBL" id="SNR25853.1"/>
    </source>
</evidence>
<gene>
    <name evidence="3" type="ORF">SAMN06265370_101159</name>
</gene>
<protein>
    <submittedName>
        <fullName evidence="3">Acetyltransferase (GNAT) family protein</fullName>
    </submittedName>
</protein>
<dbReference type="SUPFAM" id="SSF55729">
    <property type="entry name" value="Acyl-CoA N-acyltransferases (Nat)"/>
    <property type="match status" value="1"/>
</dbReference>
<dbReference type="CDD" id="cd04301">
    <property type="entry name" value="NAT_SF"/>
    <property type="match status" value="1"/>
</dbReference>
<keyword evidence="1 3" id="KW-0808">Transferase</keyword>
<dbReference type="PROSITE" id="PS51186">
    <property type="entry name" value="GNAT"/>
    <property type="match status" value="1"/>
</dbReference>
<reference evidence="3 4" key="1">
    <citation type="submission" date="2017-06" db="EMBL/GenBank/DDBJ databases">
        <authorList>
            <person name="Kim H.J."/>
            <person name="Triplett B.A."/>
        </authorList>
    </citation>
    <scope>NUCLEOTIDE SEQUENCE [LARGE SCALE GENOMIC DNA]</scope>
    <source>
        <strain evidence="3 4">DSM 29052</strain>
    </source>
</reference>
<dbReference type="GO" id="GO:0008080">
    <property type="term" value="F:N-acetyltransferase activity"/>
    <property type="evidence" value="ECO:0007669"/>
    <property type="project" value="InterPro"/>
</dbReference>
<evidence type="ECO:0000256" key="1">
    <source>
        <dbReference type="ARBA" id="ARBA00022679"/>
    </source>
</evidence>